<evidence type="ECO:0000256" key="3">
    <source>
        <dbReference type="ARBA" id="ARBA00022763"/>
    </source>
</evidence>
<dbReference type="SUPFAM" id="SSF52980">
    <property type="entry name" value="Restriction endonuclease-like"/>
    <property type="match status" value="1"/>
</dbReference>
<dbReference type="CDD" id="cd00221">
    <property type="entry name" value="Vsr"/>
    <property type="match status" value="1"/>
</dbReference>
<name>A0ABS9Z0W2_9HYPH</name>
<keyword evidence="5 6" id="KW-0234">DNA repair</keyword>
<evidence type="ECO:0000256" key="2">
    <source>
        <dbReference type="ARBA" id="ARBA00022759"/>
    </source>
</evidence>
<evidence type="ECO:0000256" key="6">
    <source>
        <dbReference type="PIRNR" id="PIRNR018267"/>
    </source>
</evidence>
<dbReference type="InterPro" id="IPR004603">
    <property type="entry name" value="DNA_mismatch_endonuc_vsr"/>
</dbReference>
<protein>
    <recommendedName>
        <fullName evidence="6">Very short patch repair endonuclease</fullName>
        <ecNumber evidence="6">3.1.-.-</ecNumber>
    </recommendedName>
</protein>
<accession>A0ABS9Z0W2</accession>
<keyword evidence="2 6" id="KW-0255">Endonuclease</keyword>
<evidence type="ECO:0000313" key="7">
    <source>
        <dbReference type="EMBL" id="MCI4681299.1"/>
    </source>
</evidence>
<keyword evidence="3 6" id="KW-0227">DNA damage</keyword>
<keyword evidence="1 6" id="KW-0540">Nuclease</keyword>
<sequence>MDRSEVMRAVKGRDTTPERAVRKILRDIAPHYRLHRRDLPGAPDIAFIGRKKAIFVHGCFWHGHDCKRGARMPKANAEYWAQKIARNRARDEKHRAAYADMGWDLLTIWECEIRDEAALRERLQGFLASPI</sequence>
<dbReference type="PIRSF" id="PIRSF018267">
    <property type="entry name" value="VSR_endonuc"/>
    <property type="match status" value="1"/>
</dbReference>
<dbReference type="Proteomes" id="UP001139104">
    <property type="component" value="Unassembled WGS sequence"/>
</dbReference>
<reference evidence="7" key="1">
    <citation type="journal article" date="2022" name="ISME J.">
        <title>Identification of active gaseous-alkane degraders at natural gas seeps.</title>
        <authorList>
            <person name="Farhan Ul Haque M."/>
            <person name="Hernandez M."/>
            <person name="Crombie A.T."/>
            <person name="Murrell J.C."/>
        </authorList>
    </citation>
    <scope>NUCLEOTIDE SEQUENCE</scope>
    <source>
        <strain evidence="7">PC2</strain>
    </source>
</reference>
<gene>
    <name evidence="7" type="ORF">K2U94_00670</name>
</gene>
<dbReference type="GO" id="GO:0004519">
    <property type="term" value="F:endonuclease activity"/>
    <property type="evidence" value="ECO:0007669"/>
    <property type="project" value="UniProtKB-KW"/>
</dbReference>
<dbReference type="InterPro" id="IPR011335">
    <property type="entry name" value="Restrct_endonuc-II-like"/>
</dbReference>
<proteinExistence type="inferred from homology"/>
<dbReference type="EC" id="3.1.-.-" evidence="6"/>
<evidence type="ECO:0000256" key="1">
    <source>
        <dbReference type="ARBA" id="ARBA00022722"/>
    </source>
</evidence>
<comment type="similarity">
    <text evidence="6">Belongs to the vsr family.</text>
</comment>
<dbReference type="Gene3D" id="3.40.960.10">
    <property type="entry name" value="VSR Endonuclease"/>
    <property type="match status" value="1"/>
</dbReference>
<evidence type="ECO:0000256" key="5">
    <source>
        <dbReference type="ARBA" id="ARBA00023204"/>
    </source>
</evidence>
<dbReference type="NCBIfam" id="TIGR00632">
    <property type="entry name" value="vsr"/>
    <property type="match status" value="1"/>
</dbReference>
<evidence type="ECO:0000313" key="8">
    <source>
        <dbReference type="Proteomes" id="UP001139104"/>
    </source>
</evidence>
<evidence type="ECO:0000256" key="4">
    <source>
        <dbReference type="ARBA" id="ARBA00022801"/>
    </source>
</evidence>
<dbReference type="Pfam" id="PF03852">
    <property type="entry name" value="Vsr"/>
    <property type="match status" value="1"/>
</dbReference>
<keyword evidence="4 6" id="KW-0378">Hydrolase</keyword>
<keyword evidence="8" id="KW-1185">Reference proteome</keyword>
<organism evidence="7 8">
    <name type="scientific">Candidatus Rhodoblastus alkanivorans</name>
    <dbReference type="NCBI Taxonomy" id="2954117"/>
    <lineage>
        <taxon>Bacteria</taxon>
        <taxon>Pseudomonadati</taxon>
        <taxon>Pseudomonadota</taxon>
        <taxon>Alphaproteobacteria</taxon>
        <taxon>Hyphomicrobiales</taxon>
        <taxon>Rhodoblastaceae</taxon>
        <taxon>Rhodoblastus</taxon>
    </lineage>
</organism>
<dbReference type="EMBL" id="JAIVFP010000001">
    <property type="protein sequence ID" value="MCI4681299.1"/>
    <property type="molecule type" value="Genomic_DNA"/>
</dbReference>
<comment type="function">
    <text evidence="6">May nick specific sequences that contain T:G mispairs resulting from m5C-deamination.</text>
</comment>
<comment type="caution">
    <text evidence="7">The sequence shown here is derived from an EMBL/GenBank/DDBJ whole genome shotgun (WGS) entry which is preliminary data.</text>
</comment>
<dbReference type="RefSeq" id="WP_243065371.1">
    <property type="nucleotide sequence ID" value="NZ_JAIVFK010000008.1"/>
</dbReference>